<dbReference type="InterPro" id="IPR036388">
    <property type="entry name" value="WH-like_DNA-bd_sf"/>
</dbReference>
<evidence type="ECO:0000313" key="8">
    <source>
        <dbReference type="Proteomes" id="UP000780690"/>
    </source>
</evidence>
<dbReference type="Gene3D" id="3.40.50.2300">
    <property type="match status" value="1"/>
</dbReference>
<evidence type="ECO:0000313" key="7">
    <source>
        <dbReference type="EMBL" id="NIE99084.1"/>
    </source>
</evidence>
<dbReference type="PRINTS" id="PR00038">
    <property type="entry name" value="HTHLUXR"/>
</dbReference>
<dbReference type="Pfam" id="PF00072">
    <property type="entry name" value="Response_reg"/>
    <property type="match status" value="1"/>
</dbReference>
<dbReference type="PANTHER" id="PTHR44688">
    <property type="entry name" value="DNA-BINDING TRANSCRIPTIONAL ACTIVATOR DEVR_DOSR"/>
    <property type="match status" value="1"/>
</dbReference>
<dbReference type="Proteomes" id="UP000780690">
    <property type="component" value="Unassembled WGS sequence"/>
</dbReference>
<keyword evidence="2" id="KW-0238">DNA-binding</keyword>
<dbReference type="SMART" id="SM00448">
    <property type="entry name" value="REC"/>
    <property type="match status" value="1"/>
</dbReference>
<keyword evidence="8" id="KW-1185">Reference proteome</keyword>
<keyword evidence="4" id="KW-0597">Phosphoprotein</keyword>
<proteinExistence type="predicted"/>
<dbReference type="InterPro" id="IPR011006">
    <property type="entry name" value="CheY-like_superfamily"/>
</dbReference>
<evidence type="ECO:0000256" key="3">
    <source>
        <dbReference type="ARBA" id="ARBA00023163"/>
    </source>
</evidence>
<evidence type="ECO:0000259" key="6">
    <source>
        <dbReference type="PROSITE" id="PS50110"/>
    </source>
</evidence>
<gene>
    <name evidence="7" type="ORF">F3J38_03185</name>
</gene>
<accession>A0ABX0QTZ3</accession>
<comment type="caution">
    <text evidence="7">The sequence shown here is derived from an EMBL/GenBank/DDBJ whole genome shotgun (WGS) entry which is preliminary data.</text>
</comment>
<evidence type="ECO:0000259" key="5">
    <source>
        <dbReference type="PROSITE" id="PS50043"/>
    </source>
</evidence>
<dbReference type="InterPro" id="IPR001789">
    <property type="entry name" value="Sig_transdc_resp-reg_receiver"/>
</dbReference>
<feature type="domain" description="HTH luxR-type" evidence="5">
    <location>
        <begin position="134"/>
        <end position="199"/>
    </location>
</feature>
<dbReference type="PROSITE" id="PS50110">
    <property type="entry name" value="RESPONSE_REGULATORY"/>
    <property type="match status" value="1"/>
</dbReference>
<feature type="domain" description="Response regulatory" evidence="6">
    <location>
        <begin position="4"/>
        <end position="118"/>
    </location>
</feature>
<keyword evidence="3" id="KW-0804">Transcription</keyword>
<reference evidence="7 8" key="1">
    <citation type="journal article" date="2019" name="bioRxiv">
        <title>Bacteria contribute to plant secondary compound degradation in a generalist herbivore system.</title>
        <authorList>
            <person name="Francoeur C.B."/>
            <person name="Khadempour L."/>
            <person name="Moreira-Soto R.D."/>
            <person name="Gotting K."/>
            <person name="Book A.J."/>
            <person name="Pinto-Tomas A.A."/>
            <person name="Keefover-Ring K."/>
            <person name="Currie C.R."/>
        </authorList>
    </citation>
    <scope>NUCLEOTIDE SEQUENCE [LARGE SCALE GENOMIC DNA]</scope>
    <source>
        <strain evidence="7 8">Acro-805</strain>
    </source>
</reference>
<keyword evidence="1" id="KW-0805">Transcription regulation</keyword>
<dbReference type="EMBL" id="VWXD01000001">
    <property type="protein sequence ID" value="NIE99084.1"/>
    <property type="molecule type" value="Genomic_DNA"/>
</dbReference>
<dbReference type="SUPFAM" id="SSF52172">
    <property type="entry name" value="CheY-like"/>
    <property type="match status" value="1"/>
</dbReference>
<evidence type="ECO:0000256" key="1">
    <source>
        <dbReference type="ARBA" id="ARBA00023015"/>
    </source>
</evidence>
<dbReference type="Pfam" id="PF00196">
    <property type="entry name" value="GerE"/>
    <property type="match status" value="1"/>
</dbReference>
<dbReference type="CDD" id="cd06170">
    <property type="entry name" value="LuxR_C_like"/>
    <property type="match status" value="1"/>
</dbReference>
<dbReference type="SMART" id="SM00421">
    <property type="entry name" value="HTH_LUXR"/>
    <property type="match status" value="1"/>
</dbReference>
<evidence type="ECO:0000256" key="2">
    <source>
        <dbReference type="ARBA" id="ARBA00023125"/>
    </source>
</evidence>
<organism evidence="7 8">
    <name type="scientific">Candidatus Pantoea formicae</name>
    <dbReference type="NCBI Taxonomy" id="2608355"/>
    <lineage>
        <taxon>Bacteria</taxon>
        <taxon>Pseudomonadati</taxon>
        <taxon>Pseudomonadota</taxon>
        <taxon>Gammaproteobacteria</taxon>
        <taxon>Enterobacterales</taxon>
        <taxon>Erwiniaceae</taxon>
        <taxon>Pantoea</taxon>
    </lineage>
</organism>
<dbReference type="PANTHER" id="PTHR44688:SF16">
    <property type="entry name" value="DNA-BINDING TRANSCRIPTIONAL ACTIVATOR DEVR_DOSR"/>
    <property type="match status" value="1"/>
</dbReference>
<sequence length="205" mass="23156">MNPIIYIVDDDPAVRSSLCSLLHSEDYQVQDFSTPEAFLTEARSDVPSCLILDLNMPGSDGLRVIDKMNALMMHIPTVFLTGFGTIPTTVRAMKAGAFEFLTKPADPERLLHVVAEALQLSQNSLSQQQELNELTQRYKSLTVREREVMEFTIKGLMIKQIAMEMSVSEITVKVHKRNLMDKMKSRTISDLVRASERLVLVRAQQ</sequence>
<evidence type="ECO:0000256" key="4">
    <source>
        <dbReference type="PROSITE-ProRule" id="PRU00169"/>
    </source>
</evidence>
<dbReference type="RefSeq" id="WP_167135010.1">
    <property type="nucleotide sequence ID" value="NZ_VWXD01000001.1"/>
</dbReference>
<dbReference type="SUPFAM" id="SSF46894">
    <property type="entry name" value="C-terminal effector domain of the bipartite response regulators"/>
    <property type="match status" value="1"/>
</dbReference>
<name>A0ABX0QTZ3_9GAMM</name>
<dbReference type="Gene3D" id="1.10.10.10">
    <property type="entry name" value="Winged helix-like DNA-binding domain superfamily/Winged helix DNA-binding domain"/>
    <property type="match status" value="1"/>
</dbReference>
<dbReference type="InterPro" id="IPR000792">
    <property type="entry name" value="Tscrpt_reg_LuxR_C"/>
</dbReference>
<feature type="modified residue" description="4-aspartylphosphate" evidence="4">
    <location>
        <position position="53"/>
    </location>
</feature>
<protein>
    <submittedName>
        <fullName evidence="7">Response regulator transcription factor</fullName>
    </submittedName>
</protein>
<dbReference type="PROSITE" id="PS50043">
    <property type="entry name" value="HTH_LUXR_2"/>
    <property type="match status" value="1"/>
</dbReference>
<dbReference type="InterPro" id="IPR016032">
    <property type="entry name" value="Sig_transdc_resp-reg_C-effctor"/>
</dbReference>